<dbReference type="Proteomes" id="UP001187734">
    <property type="component" value="Unassembled WGS sequence"/>
</dbReference>
<gene>
    <name evidence="1" type="ORF">FTOL_00141</name>
</gene>
<comment type="caution">
    <text evidence="1">The sequence shown here is derived from an EMBL/GenBank/DDBJ whole genome shotgun (WGS) entry which is preliminary data.</text>
</comment>
<name>A0AAE8LXQ2_9HYPO</name>
<protein>
    <submittedName>
        <fullName evidence="1">Uncharacterized protein</fullName>
    </submittedName>
</protein>
<sequence>MPSSSVAYTAASGTDVWEHLRPAITHAWLNRASGLEEFVSIIREDYGIVSTRQNGVSETFLVQPIRARKGTTLQKKRLVDETHRRSTPVNRNIVLPTVFRFQEFVLYSVDTFVSYSFPEPLDATAYQKARDLIHPRYTEDYSLVWQSIADLYQAAEGYFRGECFKKFFNTIQKAHLELKLLIGLPISQPRDFQRTCQHTMITRFWRICHRLLKLDSLWPQYQYSFLLDSLIEFESLVSWFHGPSHPFARLLQTIGRLEREYLPHVMRLGASRTVGVMAPRMDQRHRKLVFWAWTDFTHKT</sequence>
<keyword evidence="2" id="KW-1185">Reference proteome</keyword>
<reference evidence="1" key="1">
    <citation type="submission" date="2018-03" db="EMBL/GenBank/DDBJ databases">
        <authorList>
            <person name="Guldener U."/>
        </authorList>
    </citation>
    <scope>NUCLEOTIDE SEQUENCE</scope>
</reference>
<dbReference type="AlphaFoldDB" id="A0AAE8LXQ2"/>
<dbReference type="EMBL" id="ONZP01000010">
    <property type="protein sequence ID" value="SPJ70413.1"/>
    <property type="molecule type" value="Genomic_DNA"/>
</dbReference>
<organism evidence="1 2">
    <name type="scientific">Fusarium torulosum</name>
    <dbReference type="NCBI Taxonomy" id="33205"/>
    <lineage>
        <taxon>Eukaryota</taxon>
        <taxon>Fungi</taxon>
        <taxon>Dikarya</taxon>
        <taxon>Ascomycota</taxon>
        <taxon>Pezizomycotina</taxon>
        <taxon>Sordariomycetes</taxon>
        <taxon>Hypocreomycetidae</taxon>
        <taxon>Hypocreales</taxon>
        <taxon>Nectriaceae</taxon>
        <taxon>Fusarium</taxon>
    </lineage>
</organism>
<evidence type="ECO:0000313" key="2">
    <source>
        <dbReference type="Proteomes" id="UP001187734"/>
    </source>
</evidence>
<proteinExistence type="predicted"/>
<accession>A0AAE8LXQ2</accession>
<evidence type="ECO:0000313" key="1">
    <source>
        <dbReference type="EMBL" id="SPJ70413.1"/>
    </source>
</evidence>